<dbReference type="InterPro" id="IPR017859">
    <property type="entry name" value="Treacle"/>
</dbReference>
<dbReference type="Proteomes" id="UP000186698">
    <property type="component" value="Chromosome 3S"/>
</dbReference>
<gene>
    <name evidence="3 4" type="primary">tcof1.S</name>
    <name evidence="3" type="synonym">mfd1</name>
    <name evidence="3" type="synonym">tcof1</name>
</gene>
<dbReference type="Xenbase" id="XB-GENE-6253275">
    <property type="gene designation" value="tcof1.S"/>
</dbReference>
<protein>
    <submittedName>
        <fullName evidence="3">Treacher Collins-Franceschetti syndrome 1 S homeolog isoform X1</fullName>
    </submittedName>
</protein>
<feature type="compositionally biased region" description="Basic residues" evidence="1">
    <location>
        <begin position="1552"/>
        <end position="1568"/>
    </location>
</feature>
<evidence type="ECO:0000256" key="1">
    <source>
        <dbReference type="SAM" id="MobiDB-lite"/>
    </source>
</evidence>
<feature type="compositionally biased region" description="Polar residues" evidence="1">
    <location>
        <begin position="673"/>
        <end position="682"/>
    </location>
</feature>
<feature type="compositionally biased region" description="Polar residues" evidence="1">
    <location>
        <begin position="920"/>
        <end position="935"/>
    </location>
</feature>
<dbReference type="CTD" id="733319"/>
<dbReference type="PANTHER" id="PTHR20787">
    <property type="entry name" value="TREACLE"/>
    <property type="match status" value="1"/>
</dbReference>
<name>A0A8J0UYA2_XENLA</name>
<feature type="compositionally biased region" description="Polar residues" evidence="1">
    <location>
        <begin position="99"/>
        <end position="109"/>
    </location>
</feature>
<feature type="compositionally biased region" description="Low complexity" evidence="1">
    <location>
        <begin position="1127"/>
        <end position="1137"/>
    </location>
</feature>
<feature type="compositionally biased region" description="Polar residues" evidence="1">
    <location>
        <begin position="576"/>
        <end position="591"/>
    </location>
</feature>
<sequence length="1649" mass="172632">MKEVEGSLLALIHQHLQQAGYSKAATELQLQNGKKFSTPEVSLQDIYKDWIQHPKKNKSKKSLQVANNQGVKVRVPDPESSSESSEDEGKGATAARSKALSNATPQVQQAKERKSKTKPTTKGKTATIVSKSTSGGTTAIGQNKKASSAAPQVQGVVMETSSSSDSEDDPAPPNAAPVTISSNPAAESTESSSDSESDMDTAGQTHTVLANVHALPRTPLLSSSKIARITVPRKAAIVTKPADVEKSESSDSSDSEVIVNQKPAAPPQASQKKSTDVTAAKPQVTKKSILAGPGKVATPTKTPVIAQPLQSSGSSDSSDSEEEPDAKKTAVLIQSSQKKTIAPPTATRTPEAQTPLLAKHGKLATPAKTQPLAAGSSGVSDSSDSEEEPDAKKTANLKSSQKKSLAPTQTPLSAKPGKLVTPAAKPVIAQPLADQSSVNSDSPDSEEEPDAKKTANLKSSQKKSLAPTQTPLSAKPGKLVTPAAKPVIAQPLADQSSVNSDSPDSEEEPDAKKTANLRSSQKKSLASTQTPLSAKPGKLVTPAAKPVIAQPLADQSSVNSDSPDSEEELDAKKTANLKSSQKKSLAPTQIPLSAKPGKLVTPAAKPVIAQPLADQSSVNSDSPDSEEEPDAKKTANLRSSQKKSLAPTQIPLSAKPGKLVTPAAKPVIAQPLADQSSVNSDSPDSEEEPDAKKTANLKSSQKKSLAPTQTPLSTKPGKLVTPAAKPVIAHPLVDQSSVNSDSPDSEEEPDAKKTAASIQSPQKKSIAPPTATRTPGTHTPLLAKPGKLSTSAKTPPLSNQSSGSSDSSDSDEEPDAKKTATLQSSQKKSLASSQTPIPYHTISIPGKLVIPAAKPVIAQPLADQSSGSSDSSDSEEEPDAKKTAAPLQSSQKKTLAPSIATRPQWTQTNLAKTGKVVTPAKTQPPSDQSTGSSDFSDSEEELIAKKTAAPLQSSHKKTLALSIATRPPATHTPLLAKTGKVLTPAKTQPPSDQSTGSSDFSESEEELIAKASKKNSRTVLLGKTGNKATPAKMPVVTQMAAVDSSESSNSSDSEEELNNKKTAVPQRASQKKGKDKTENVATPAKMPVITQPPAAESSETWNSSDSEEELNNKNAVPPRSSQKKGKAYLLAKKGNAATPAKIPVVMQPLAAETSETSNSSDSEEELNDKKNAVPPQSPQTKGNAAKGKGNAATPAKTPVVTQPLAEESSETWNSSDSEEELNDKKNAVPPQSPQKKGKAPLLVKKGNAATPTKKPVVIQPATAESSNSSDSEEEQNTLKLNAPLNPTTSKTKAFTTLKLTAKQDYESSDTSEEAKSKSRTLVAQPSIANILETSDTTDIDEIVSPTPAPIRATKGKAVPILAKTVTPSSLKATKSKVSSTAKTPAEAQKIAVTSSDSSDSEEEPGIKSHITPVLAVPTPQKRKRASKIKEVTLPSVDSIKSMKKKTKAEQVTSTQPAPVTGIDSEEETIMALLTGQSPKKNKQKPSKLELKAAASVSMQKNSSVSDLSGENDVGTLALNITTPVPEPMPPTTEKEKKNAKKRKSSSEDGPKKKSKKAKKEGKKEKKKSKSEGGEAGAITPKTKSSKKDKKKLEKSEKKKSSKKKKEKKKKDGEKKVSKKTKKAESVPGSATGISPKPKKKKKIKVDKVD</sequence>
<dbReference type="GO" id="GO:0042790">
    <property type="term" value="P:nucleolar large rRNA transcription by RNA polymerase I"/>
    <property type="evidence" value="ECO:0000318"/>
    <property type="project" value="GO_Central"/>
</dbReference>
<feature type="compositionally biased region" description="Basic residues" evidence="1">
    <location>
        <begin position="1599"/>
        <end position="1608"/>
    </location>
</feature>
<feature type="compositionally biased region" description="Low complexity" evidence="1">
    <location>
        <begin position="250"/>
        <end position="259"/>
    </location>
</feature>
<feature type="compositionally biased region" description="Polar residues" evidence="1">
    <location>
        <begin position="1496"/>
        <end position="1508"/>
    </location>
</feature>
<evidence type="ECO:0000313" key="4">
    <source>
        <dbReference type="Xenbase" id="XB-GENE-6253275"/>
    </source>
</evidence>
<evidence type="ECO:0000313" key="2">
    <source>
        <dbReference type="Proteomes" id="UP000186698"/>
    </source>
</evidence>
<feature type="compositionally biased region" description="Polar residues" evidence="1">
    <location>
        <begin position="613"/>
        <end position="622"/>
    </location>
</feature>
<feature type="compositionally biased region" description="Polar residues" evidence="1">
    <location>
        <begin position="553"/>
        <end position="562"/>
    </location>
</feature>
<dbReference type="RefSeq" id="XP_018109897.1">
    <property type="nucleotide sequence ID" value="XM_018254408.2"/>
</dbReference>
<dbReference type="GeneID" id="733319"/>
<dbReference type="OrthoDB" id="9838304at2759"/>
<reference evidence="2" key="1">
    <citation type="submission" date="2024-06" db="UniProtKB">
        <authorList>
            <consortium name="RefSeq"/>
        </authorList>
    </citation>
    <scope>NUCLEOTIDE SEQUENCE [LARGE SCALE GENOMIC DNA]</scope>
    <source>
        <strain evidence="2">J_2021</strain>
    </source>
</reference>
<dbReference type="GO" id="GO:0097110">
    <property type="term" value="F:scaffold protein binding"/>
    <property type="evidence" value="ECO:0000318"/>
    <property type="project" value="GO_Central"/>
</dbReference>
<feature type="compositionally biased region" description="Polar residues" evidence="1">
    <location>
        <begin position="636"/>
        <end position="651"/>
    </location>
</feature>
<dbReference type="PROSITE" id="PS50896">
    <property type="entry name" value="LISH"/>
    <property type="match status" value="1"/>
</dbReference>
<feature type="compositionally biased region" description="Polar residues" evidence="1">
    <location>
        <begin position="985"/>
        <end position="1000"/>
    </location>
</feature>
<feature type="compositionally biased region" description="Polar residues" evidence="1">
    <location>
        <begin position="433"/>
        <end position="442"/>
    </location>
</feature>
<feature type="compositionally biased region" description="Polar residues" evidence="1">
    <location>
        <begin position="493"/>
        <end position="502"/>
    </location>
</feature>
<feature type="compositionally biased region" description="Polar residues" evidence="1">
    <location>
        <begin position="516"/>
        <end position="532"/>
    </location>
</feature>
<keyword evidence="2" id="KW-1185">Reference proteome</keyword>
<feature type="compositionally biased region" description="Low complexity" evidence="1">
    <location>
        <begin position="1287"/>
        <end position="1302"/>
    </location>
</feature>
<feature type="region of interest" description="Disordered" evidence="1">
    <location>
        <begin position="1368"/>
        <end position="1649"/>
    </location>
</feature>
<dbReference type="GO" id="GO:0005730">
    <property type="term" value="C:nucleolus"/>
    <property type="evidence" value="ECO:0000318"/>
    <property type="project" value="GO_Central"/>
</dbReference>
<feature type="compositionally biased region" description="Low complexity" evidence="1">
    <location>
        <begin position="373"/>
        <end position="382"/>
    </location>
</feature>
<dbReference type="PANTHER" id="PTHR20787:SF10">
    <property type="entry name" value="TREACLE PROTEIN"/>
    <property type="match status" value="1"/>
</dbReference>
<feature type="compositionally biased region" description="Polar residues" evidence="1">
    <location>
        <begin position="788"/>
        <end position="800"/>
    </location>
</feature>
<feature type="region of interest" description="Disordered" evidence="1">
    <location>
        <begin position="859"/>
        <end position="1321"/>
    </location>
</feature>
<dbReference type="AGR" id="Xenbase:XB-GENE-6253275"/>
<accession>A0A8J0UYA2</accession>
<feature type="compositionally biased region" description="Polar residues" evidence="1">
    <location>
        <begin position="396"/>
        <end position="412"/>
    </location>
</feature>
<feature type="compositionally biased region" description="Low complexity" evidence="1">
    <location>
        <begin position="1149"/>
        <end position="1160"/>
    </location>
</feature>
<proteinExistence type="predicted"/>
<evidence type="ECO:0000313" key="3">
    <source>
        <dbReference type="RefSeq" id="XP_018109897.1"/>
    </source>
</evidence>
<feature type="compositionally biased region" description="Low complexity" evidence="1">
    <location>
        <begin position="822"/>
        <end position="834"/>
    </location>
</feature>
<dbReference type="GO" id="GO:0003723">
    <property type="term" value="F:RNA binding"/>
    <property type="evidence" value="ECO:0007669"/>
    <property type="project" value="TreeGrafter"/>
</dbReference>
<feature type="region of interest" description="Disordered" evidence="1">
    <location>
        <begin position="53"/>
        <end position="840"/>
    </location>
</feature>
<dbReference type="InterPro" id="IPR006594">
    <property type="entry name" value="LisH"/>
</dbReference>
<feature type="compositionally biased region" description="Polar residues" evidence="1">
    <location>
        <begin position="901"/>
        <end position="911"/>
    </location>
</feature>
<feature type="compositionally biased region" description="Basic residues" evidence="1">
    <location>
        <begin position="1636"/>
        <end position="1649"/>
    </location>
</feature>
<feature type="compositionally biased region" description="Polar residues" evidence="1">
    <location>
        <begin position="128"/>
        <end position="151"/>
    </location>
</feature>
<feature type="compositionally biased region" description="Low complexity" evidence="1">
    <location>
        <begin position="1180"/>
        <end position="1197"/>
    </location>
</feature>
<reference evidence="3" key="2">
    <citation type="submission" date="2025-08" db="UniProtKB">
        <authorList>
            <consortium name="RefSeq"/>
        </authorList>
    </citation>
    <scope>IDENTIFICATION</scope>
    <source>
        <strain evidence="3">J_2021</strain>
        <tissue evidence="3">Erythrocytes</tissue>
    </source>
</reference>
<organism evidence="2 3">
    <name type="scientific">Xenopus laevis</name>
    <name type="common">African clawed frog</name>
    <dbReference type="NCBI Taxonomy" id="8355"/>
    <lineage>
        <taxon>Eukaryota</taxon>
        <taxon>Metazoa</taxon>
        <taxon>Chordata</taxon>
        <taxon>Craniata</taxon>
        <taxon>Vertebrata</taxon>
        <taxon>Euteleostomi</taxon>
        <taxon>Amphibia</taxon>
        <taxon>Batrachia</taxon>
        <taxon>Anura</taxon>
        <taxon>Pipoidea</taxon>
        <taxon>Pipidae</taxon>
        <taxon>Xenopodinae</taxon>
        <taxon>Xenopus</taxon>
        <taxon>Xenopus</taxon>
    </lineage>
</organism>
<feature type="compositionally biased region" description="Low complexity" evidence="1">
    <location>
        <begin position="1368"/>
        <end position="1385"/>
    </location>
</feature>
<feature type="compositionally biased region" description="Polar residues" evidence="1">
    <location>
        <begin position="696"/>
        <end position="713"/>
    </location>
</feature>
<feature type="compositionally biased region" description="Polar residues" evidence="1">
    <location>
        <begin position="456"/>
        <end position="472"/>
    </location>
</feature>